<reference evidence="4" key="1">
    <citation type="journal article" date="2019" name="Int. J. Syst. Evol. Microbiol.">
        <title>The Global Catalogue of Microorganisms (GCM) 10K type strain sequencing project: providing services to taxonomists for standard genome sequencing and annotation.</title>
        <authorList>
            <consortium name="The Broad Institute Genomics Platform"/>
            <consortium name="The Broad Institute Genome Sequencing Center for Infectious Disease"/>
            <person name="Wu L."/>
            <person name="Ma J."/>
        </authorList>
    </citation>
    <scope>NUCLEOTIDE SEQUENCE [LARGE SCALE GENOMIC DNA]</scope>
    <source>
        <strain evidence="4">JCM 13929</strain>
    </source>
</reference>
<sequence length="346" mass="37926">MTSTNTFTEAQKGPGVTTAATTSAHTPGASATRQDPATEGTGAHASFGSLKRIEAGLLDVGYAELGPADGPAVVLLHGWPYDIHNFAGAAPHMAAEGYRVIVPYLRGFGTTRFRSDETFGNGQQVAVALDIIALMDALRIGKAVLAGFDWGARTATVVGALWPERRTVLVPVSGYRITDLRDNLRPKSPEAERAWWYMFYFGTPRGENAMEDRATRSDLTRYLRKRVSPTWDFDDATFARTAAAFDNPDHVAVVLHYYRWRLGLADGERRYDQYEERLAARPVVTVPTIAIDGGSDPFTDPPVDGSAWRDRFTGKYEHRLLKDVGHNLPQEAPTGFAQAVIDAGRL</sequence>
<dbReference type="InterPro" id="IPR000639">
    <property type="entry name" value="Epox_hydrolase-like"/>
</dbReference>
<evidence type="ECO:0000256" key="1">
    <source>
        <dbReference type="SAM" id="MobiDB-lite"/>
    </source>
</evidence>
<dbReference type="PANTHER" id="PTHR43798:SF33">
    <property type="entry name" value="HYDROLASE, PUTATIVE (AFU_ORTHOLOGUE AFUA_2G14860)-RELATED"/>
    <property type="match status" value="1"/>
</dbReference>
<dbReference type="Pfam" id="PF00561">
    <property type="entry name" value="Abhydrolase_1"/>
    <property type="match status" value="1"/>
</dbReference>
<dbReference type="PRINTS" id="PR00412">
    <property type="entry name" value="EPOXHYDRLASE"/>
</dbReference>
<dbReference type="PANTHER" id="PTHR43798">
    <property type="entry name" value="MONOACYLGLYCEROL LIPASE"/>
    <property type="match status" value="1"/>
</dbReference>
<keyword evidence="3" id="KW-0378">Hydrolase</keyword>
<feature type="region of interest" description="Disordered" evidence="1">
    <location>
        <begin position="1"/>
        <end position="45"/>
    </location>
</feature>
<feature type="domain" description="AB hydrolase-1" evidence="2">
    <location>
        <begin position="71"/>
        <end position="328"/>
    </location>
</feature>
<dbReference type="GO" id="GO:0016787">
    <property type="term" value="F:hydrolase activity"/>
    <property type="evidence" value="ECO:0007669"/>
    <property type="project" value="UniProtKB-KW"/>
</dbReference>
<dbReference type="EMBL" id="BAAAMU010000008">
    <property type="protein sequence ID" value="GAA1620754.1"/>
    <property type="molecule type" value="Genomic_DNA"/>
</dbReference>
<dbReference type="SUPFAM" id="SSF53474">
    <property type="entry name" value="alpha/beta-Hydrolases"/>
    <property type="match status" value="1"/>
</dbReference>
<protein>
    <submittedName>
        <fullName evidence="3">Alpha/beta hydrolase</fullName>
    </submittedName>
</protein>
<feature type="compositionally biased region" description="Polar residues" evidence="1">
    <location>
        <begin position="18"/>
        <end position="35"/>
    </location>
</feature>
<organism evidence="3 4">
    <name type="scientific">Nonomuraea maheshkhaliensis</name>
    <dbReference type="NCBI Taxonomy" id="419590"/>
    <lineage>
        <taxon>Bacteria</taxon>
        <taxon>Bacillati</taxon>
        <taxon>Actinomycetota</taxon>
        <taxon>Actinomycetes</taxon>
        <taxon>Streptosporangiales</taxon>
        <taxon>Streptosporangiaceae</taxon>
        <taxon>Nonomuraea</taxon>
    </lineage>
</organism>
<dbReference type="InterPro" id="IPR050266">
    <property type="entry name" value="AB_hydrolase_sf"/>
</dbReference>
<proteinExistence type="predicted"/>
<evidence type="ECO:0000313" key="4">
    <source>
        <dbReference type="Proteomes" id="UP001500064"/>
    </source>
</evidence>
<evidence type="ECO:0000259" key="2">
    <source>
        <dbReference type="Pfam" id="PF00561"/>
    </source>
</evidence>
<dbReference type="InterPro" id="IPR000073">
    <property type="entry name" value="AB_hydrolase_1"/>
</dbReference>
<dbReference type="Proteomes" id="UP001500064">
    <property type="component" value="Unassembled WGS sequence"/>
</dbReference>
<gene>
    <name evidence="3" type="ORF">GCM10009733_016610</name>
</gene>
<comment type="caution">
    <text evidence="3">The sequence shown here is derived from an EMBL/GenBank/DDBJ whole genome shotgun (WGS) entry which is preliminary data.</text>
</comment>
<keyword evidence="4" id="KW-1185">Reference proteome</keyword>
<accession>A0ABP4QUB9</accession>
<name>A0ABP4QUB9_9ACTN</name>
<dbReference type="RefSeq" id="WP_346102794.1">
    <property type="nucleotide sequence ID" value="NZ_BAAAMU010000008.1"/>
</dbReference>
<evidence type="ECO:0000313" key="3">
    <source>
        <dbReference type="EMBL" id="GAA1620754.1"/>
    </source>
</evidence>
<dbReference type="Gene3D" id="3.40.50.1820">
    <property type="entry name" value="alpha/beta hydrolase"/>
    <property type="match status" value="1"/>
</dbReference>
<dbReference type="InterPro" id="IPR029058">
    <property type="entry name" value="AB_hydrolase_fold"/>
</dbReference>